<dbReference type="EMBL" id="LQYV01000152">
    <property type="protein sequence ID" value="KYD20353.1"/>
    <property type="molecule type" value="Genomic_DNA"/>
</dbReference>
<dbReference type="GO" id="GO:0070402">
    <property type="term" value="F:NADPH binding"/>
    <property type="evidence" value="ECO:0007669"/>
    <property type="project" value="TreeGrafter"/>
</dbReference>
<dbReference type="GO" id="GO:0051484">
    <property type="term" value="P:isopentenyl diphosphate biosynthetic process, methylerythritol 4-phosphate pathway involved in terpenoid biosynthetic process"/>
    <property type="evidence" value="ECO:0007669"/>
    <property type="project" value="TreeGrafter"/>
</dbReference>
<feature type="domain" description="DXP reductoisomerase C-terminal" evidence="1">
    <location>
        <begin position="1"/>
        <end position="54"/>
    </location>
</feature>
<gene>
    <name evidence="2" type="ORF">B4109_1059</name>
</gene>
<evidence type="ECO:0000313" key="3">
    <source>
        <dbReference type="Proteomes" id="UP000075424"/>
    </source>
</evidence>
<comment type="caution">
    <text evidence="2">The sequence shown here is derived from an EMBL/GenBank/DDBJ whole genome shotgun (WGS) entry which is preliminary data.</text>
</comment>
<reference evidence="2 3" key="1">
    <citation type="submission" date="2016-01" db="EMBL/GenBank/DDBJ databases">
        <title>Draft Genome Sequences of Seven Thermophilic Sporeformers Isolated from Foods.</title>
        <authorList>
            <person name="Berendsen E.M."/>
            <person name="Wells-Bennik M.H."/>
            <person name="Krawcyk A.O."/>
            <person name="De Jong A."/>
            <person name="Holsappel S."/>
            <person name="Eijlander R.T."/>
            <person name="Kuipers O.P."/>
        </authorList>
    </citation>
    <scope>NUCLEOTIDE SEQUENCE [LARGE SCALE GENOMIC DNA]</scope>
    <source>
        <strain evidence="2 3">B4109</strain>
    </source>
</reference>
<proteinExistence type="predicted"/>
<dbReference type="PANTHER" id="PTHR30525">
    <property type="entry name" value="1-DEOXY-D-XYLULOSE 5-PHOSPHATE REDUCTOISOMERASE"/>
    <property type="match status" value="1"/>
</dbReference>
<organism evidence="2 3">
    <name type="scientific">Geobacillus stearothermophilus</name>
    <name type="common">Bacillus stearothermophilus</name>
    <dbReference type="NCBI Taxonomy" id="1422"/>
    <lineage>
        <taxon>Bacteria</taxon>
        <taxon>Bacillati</taxon>
        <taxon>Bacillota</taxon>
        <taxon>Bacilli</taxon>
        <taxon>Bacillales</taxon>
        <taxon>Anoxybacillaceae</taxon>
        <taxon>Geobacillus</taxon>
    </lineage>
</organism>
<accession>A0A150M730</accession>
<dbReference type="Proteomes" id="UP000075424">
    <property type="component" value="Unassembled WGS sequence"/>
</dbReference>
<dbReference type="SUPFAM" id="SSF69055">
    <property type="entry name" value="1-deoxy-D-xylulose-5-phosphate reductoisomerase, C-terminal domain"/>
    <property type="match status" value="1"/>
</dbReference>
<evidence type="ECO:0000259" key="1">
    <source>
        <dbReference type="Pfam" id="PF13288"/>
    </source>
</evidence>
<keyword evidence="2" id="KW-0413">Isomerase</keyword>
<dbReference type="PANTHER" id="PTHR30525:SF0">
    <property type="entry name" value="1-DEOXY-D-XYLULOSE 5-PHOSPHATE REDUCTOISOMERASE, CHLOROPLASTIC"/>
    <property type="match status" value="1"/>
</dbReference>
<dbReference type="GO" id="GO:0030145">
    <property type="term" value="F:manganese ion binding"/>
    <property type="evidence" value="ECO:0007669"/>
    <property type="project" value="TreeGrafter"/>
</dbReference>
<dbReference type="AlphaFoldDB" id="A0A150M730"/>
<keyword evidence="2" id="KW-0560">Oxidoreductase</keyword>
<dbReference type="GO" id="GO:0016853">
    <property type="term" value="F:isomerase activity"/>
    <property type="evidence" value="ECO:0007669"/>
    <property type="project" value="UniProtKB-KW"/>
</dbReference>
<dbReference type="Gene3D" id="1.10.1740.10">
    <property type="match status" value="1"/>
</dbReference>
<dbReference type="GO" id="GO:0030604">
    <property type="term" value="F:1-deoxy-D-xylulose-5-phosphate reductoisomerase activity"/>
    <property type="evidence" value="ECO:0007669"/>
    <property type="project" value="UniProtKB-EC"/>
</dbReference>
<dbReference type="InterPro" id="IPR003821">
    <property type="entry name" value="DXP_reductoisomerase"/>
</dbReference>
<evidence type="ECO:0000313" key="2">
    <source>
        <dbReference type="EMBL" id="KYD20353.1"/>
    </source>
</evidence>
<name>A0A150M730_GEOSE</name>
<dbReference type="EC" id="1.1.1.267" evidence="2"/>
<protein>
    <submittedName>
        <fullName evidence="2">1-deoxy-D-xylulose 5-phosphate reductoisomerase</fullName>
        <ecNumber evidence="2">1.1.1.267</ecNumber>
    </submittedName>
</protein>
<sequence length="61" mass="6946">MLNAANEEAVAAFLAGRIPFLAIEEWIERALERHQPVDDPQLEEIREIDADVRAYVRSLLA</sequence>
<dbReference type="PATRIC" id="fig|1422.18.peg.2213"/>
<dbReference type="Pfam" id="PF13288">
    <property type="entry name" value="DXPR_C"/>
    <property type="match status" value="1"/>
</dbReference>
<dbReference type="InterPro" id="IPR036169">
    <property type="entry name" value="DXPR_C_sf"/>
</dbReference>
<dbReference type="InterPro" id="IPR026877">
    <property type="entry name" value="DXPR_C"/>
</dbReference>